<dbReference type="EMBL" id="RCSX01000010">
    <property type="protein sequence ID" value="KAF7929213.1"/>
    <property type="molecule type" value="Genomic_DNA"/>
</dbReference>
<keyword evidence="8" id="KW-1185">Reference proteome</keyword>
<dbReference type="Gene3D" id="1.20.1250.20">
    <property type="entry name" value="MFS general substrate transporter like domains"/>
    <property type="match status" value="1"/>
</dbReference>
<feature type="transmembrane region" description="Helical" evidence="5">
    <location>
        <begin position="193"/>
        <end position="215"/>
    </location>
</feature>
<feature type="transmembrane region" description="Helical" evidence="5">
    <location>
        <begin position="133"/>
        <end position="151"/>
    </location>
</feature>
<evidence type="ECO:0000313" key="8">
    <source>
        <dbReference type="Proteomes" id="UP000783213"/>
    </source>
</evidence>
<feature type="transmembrane region" description="Helical" evidence="5">
    <location>
        <begin position="303"/>
        <end position="331"/>
    </location>
</feature>
<proteinExistence type="predicted"/>
<dbReference type="SUPFAM" id="SSF103473">
    <property type="entry name" value="MFS general substrate transporter"/>
    <property type="match status" value="1"/>
</dbReference>
<dbReference type="Proteomes" id="UP000783213">
    <property type="component" value="Unassembled WGS sequence"/>
</dbReference>
<evidence type="ECO:0000259" key="6">
    <source>
        <dbReference type="PROSITE" id="PS50850"/>
    </source>
</evidence>
<feature type="transmembrane region" description="Helical" evidence="5">
    <location>
        <begin position="416"/>
        <end position="440"/>
    </location>
</feature>
<dbReference type="PANTHER" id="PTHR23502:SF20">
    <property type="entry name" value="TRANSPORTER, PUTATIVE (AFU_ORTHOLOGUE AFUA_6G13880)-RELATED"/>
    <property type="match status" value="1"/>
</dbReference>
<dbReference type="GeneID" id="62231906"/>
<dbReference type="InterPro" id="IPR020846">
    <property type="entry name" value="MFS_dom"/>
</dbReference>
<dbReference type="PROSITE" id="PS50850">
    <property type="entry name" value="MFS"/>
    <property type="match status" value="1"/>
</dbReference>
<dbReference type="InterPro" id="IPR011701">
    <property type="entry name" value="MFS"/>
</dbReference>
<feature type="transmembrane region" description="Helical" evidence="5">
    <location>
        <begin position="483"/>
        <end position="504"/>
    </location>
</feature>
<comment type="caution">
    <text evidence="7">The sequence shown here is derived from an EMBL/GenBank/DDBJ whole genome shotgun (WGS) entry which is preliminary data.</text>
</comment>
<evidence type="ECO:0000256" key="5">
    <source>
        <dbReference type="SAM" id="Phobius"/>
    </source>
</evidence>
<organism evidence="7 8">
    <name type="scientific">Botrytis deweyae</name>
    <dbReference type="NCBI Taxonomy" id="2478750"/>
    <lineage>
        <taxon>Eukaryota</taxon>
        <taxon>Fungi</taxon>
        <taxon>Dikarya</taxon>
        <taxon>Ascomycota</taxon>
        <taxon>Pezizomycotina</taxon>
        <taxon>Leotiomycetes</taxon>
        <taxon>Helotiales</taxon>
        <taxon>Sclerotiniaceae</taxon>
        <taxon>Botrytis</taxon>
    </lineage>
</organism>
<keyword evidence="2 5" id="KW-0812">Transmembrane</keyword>
<sequence length="523" mass="56926">MAWGVLDDYKLTKVPGTTLFNKEGVDLADGVEVDPDVKKSGSIILIPQPSDSVNNPLNWSSTRKNVIIWILSIASGLTVSLGPMVTPGFGEVAATYHVSFNAVSIALVGVLTLVTGTFTFFTSAAATVWGKRPMFIISLVVLLITSVWGFYATSLVSLTVMRAIQGAASAPVETLVTSTVSDIFFVHQRGQKLAVWGLAILTGALLGQVISGVIIETMGFSASFGITSLCYIVIIPLVYFFVPETSYQRKTLEHTHISEKESTMEIETQEIESKKTFVETLSLYNGRVSDAGFWKTAIKPIPLIVYPAVIVSTFVYASFQTWLISFSLLSVNIFSAPPYNLSSSQIGLTNLPQFFMGIAATMLAGWTADKIAAFMSRHNNGVYEPEFRLTLMIPAVILSTIGFFGFGISVERGLPIYWPVAFMTINSLAVPFATSASFTYVIDCHPKDANQAFVTINFVKAIMVFVSSSFINGWLETAGAKSVFIIIGLINAGICMLAVPIYVYGKRLRSLIARSSWAKKLER</sequence>
<feature type="transmembrane region" description="Helical" evidence="5">
    <location>
        <begin position="452"/>
        <end position="471"/>
    </location>
</feature>
<dbReference type="RefSeq" id="XP_038810595.1">
    <property type="nucleotide sequence ID" value="XM_038952753.1"/>
</dbReference>
<feature type="transmembrane region" description="Helical" evidence="5">
    <location>
        <begin position="221"/>
        <end position="242"/>
    </location>
</feature>
<evidence type="ECO:0000256" key="1">
    <source>
        <dbReference type="ARBA" id="ARBA00004141"/>
    </source>
</evidence>
<dbReference type="Pfam" id="PF07690">
    <property type="entry name" value="MFS_1"/>
    <property type="match status" value="1"/>
</dbReference>
<evidence type="ECO:0000256" key="4">
    <source>
        <dbReference type="ARBA" id="ARBA00023136"/>
    </source>
</evidence>
<dbReference type="InterPro" id="IPR036259">
    <property type="entry name" value="MFS_trans_sf"/>
</dbReference>
<evidence type="ECO:0000313" key="7">
    <source>
        <dbReference type="EMBL" id="KAF7929213.1"/>
    </source>
</evidence>
<name>A0ABQ7IN09_9HELO</name>
<feature type="domain" description="Major facilitator superfamily (MFS) profile" evidence="6">
    <location>
        <begin position="64"/>
        <end position="506"/>
    </location>
</feature>
<feature type="transmembrane region" description="Helical" evidence="5">
    <location>
        <begin position="66"/>
        <end position="86"/>
    </location>
</feature>
<comment type="subcellular location">
    <subcellularLocation>
        <location evidence="1">Membrane</location>
        <topology evidence="1">Multi-pass membrane protein</topology>
    </subcellularLocation>
</comment>
<gene>
    <name evidence="7" type="ORF">EAE98_005132</name>
</gene>
<feature type="transmembrane region" description="Helical" evidence="5">
    <location>
        <begin position="389"/>
        <end position="410"/>
    </location>
</feature>
<evidence type="ECO:0000256" key="3">
    <source>
        <dbReference type="ARBA" id="ARBA00022989"/>
    </source>
</evidence>
<evidence type="ECO:0000256" key="2">
    <source>
        <dbReference type="ARBA" id="ARBA00022692"/>
    </source>
</evidence>
<protein>
    <recommendedName>
        <fullName evidence="6">Major facilitator superfamily (MFS) profile domain-containing protein</fullName>
    </recommendedName>
</protein>
<reference evidence="7 8" key="1">
    <citation type="journal article" date="2020" name="Genome Biol. Evol.">
        <title>Comparative genomics of Sclerotiniaceae.</title>
        <authorList>
            <person name="Valero Jimenez C.A."/>
            <person name="Steentjes M."/>
            <person name="Scholten O.E."/>
            <person name="Van Kan J.A.L."/>
        </authorList>
    </citation>
    <scope>NUCLEOTIDE SEQUENCE [LARGE SCALE GENOMIC DNA]</scope>
    <source>
        <strain evidence="7 8">B1</strain>
    </source>
</reference>
<keyword evidence="3 5" id="KW-1133">Transmembrane helix</keyword>
<feature type="transmembrane region" description="Helical" evidence="5">
    <location>
        <begin position="98"/>
        <end position="121"/>
    </location>
</feature>
<dbReference type="PANTHER" id="PTHR23502">
    <property type="entry name" value="MAJOR FACILITATOR SUPERFAMILY"/>
    <property type="match status" value="1"/>
</dbReference>
<keyword evidence="4 5" id="KW-0472">Membrane</keyword>
<feature type="transmembrane region" description="Helical" evidence="5">
    <location>
        <begin position="351"/>
        <end position="368"/>
    </location>
</feature>
<accession>A0ABQ7IN09</accession>